<proteinExistence type="predicted"/>
<evidence type="ECO:0000313" key="1">
    <source>
        <dbReference type="EMBL" id="AFI78742.1"/>
    </source>
</evidence>
<organism evidence="1">
    <name type="scientific">uncultured bacterium ws406H10</name>
    <dbReference type="NCBI Taxonomy" id="1131831"/>
    <lineage>
        <taxon>Bacteria</taxon>
        <taxon>environmental samples</taxon>
    </lineage>
</organism>
<dbReference type="AlphaFoldDB" id="I1X5G7"/>
<name>I1X5G7_9BACT</name>
<protein>
    <submittedName>
        <fullName evidence="1">Uncharacterized protein</fullName>
    </submittedName>
</protein>
<reference evidence="1" key="1">
    <citation type="journal article" date="2012" name="ISME J.">
        <title>Roseobacter clade bacteria are abundant in coastal sediments and encode a novel combination of sulfur oxidation genes.</title>
        <authorList>
            <person name="Lenk S."/>
            <person name="Moraru C."/>
            <person name="Hahnke S."/>
            <person name="Arnds J."/>
            <person name="Richter M."/>
            <person name="Kube M."/>
            <person name="Reinhardt R."/>
            <person name="Brinkhoff T."/>
            <person name="Harder J."/>
            <person name="Amann R."/>
            <person name="Mussmann M."/>
        </authorList>
    </citation>
    <scope>NUCLEOTIDE SEQUENCE</scope>
</reference>
<dbReference type="EMBL" id="JQ256789">
    <property type="protein sequence ID" value="AFI78742.1"/>
    <property type="molecule type" value="Genomic_DNA"/>
</dbReference>
<gene>
    <name evidence="1" type="ORF">ws406H10_0030</name>
</gene>
<accession>I1X5G7</accession>
<sequence length="142" mass="15388">MKFGGYVMASHNTVADNLRDYQKRESAMTLADIPALEGIPDSVSGHRLDFDHSEIIPGLIEGTCFLLVSGTKPWITLDVSLQPRVHISRPDYLGVEVVGLQKGQILPNPAPFALAIEITHIKGNKGIEVIGASATEFHDIGE</sequence>